<dbReference type="Gene3D" id="1.10.1780.10">
    <property type="entry name" value="Clp, N-terminal domain"/>
    <property type="match status" value="1"/>
</dbReference>
<dbReference type="InterPro" id="IPR019489">
    <property type="entry name" value="Clp_ATPase_C"/>
</dbReference>
<dbReference type="AlphaFoldDB" id="A0A0D2ADH8"/>
<keyword evidence="12" id="KW-1185">Reference proteome</keyword>
<proteinExistence type="inferred from homology"/>
<dbReference type="SMART" id="SM01086">
    <property type="entry name" value="ClpB_D2-small"/>
    <property type="match status" value="1"/>
</dbReference>
<reference evidence="11 12" key="1">
    <citation type="submission" date="2015-01" db="EMBL/GenBank/DDBJ databases">
        <title>The Genome Sequence of Ochroconis gallopava CBS43764.</title>
        <authorList>
            <consortium name="The Broad Institute Genomics Platform"/>
            <person name="Cuomo C."/>
            <person name="de Hoog S."/>
            <person name="Gorbushina A."/>
            <person name="Stielow B."/>
            <person name="Teixiera M."/>
            <person name="Abouelleil A."/>
            <person name="Chapman S.B."/>
            <person name="Priest M."/>
            <person name="Young S.K."/>
            <person name="Wortman J."/>
            <person name="Nusbaum C."/>
            <person name="Birren B."/>
        </authorList>
    </citation>
    <scope>NUCLEOTIDE SEQUENCE [LARGE SCALE GENOMIC DNA]</scope>
    <source>
        <strain evidence="11 12">CBS 43764</strain>
    </source>
</reference>
<dbReference type="Gene3D" id="1.10.8.60">
    <property type="match status" value="1"/>
</dbReference>
<evidence type="ECO:0000313" key="11">
    <source>
        <dbReference type="EMBL" id="KIW04998.1"/>
    </source>
</evidence>
<keyword evidence="3 7" id="KW-0547">Nucleotide-binding</keyword>
<comment type="similarity">
    <text evidence="1 7">Belongs to the ClpA/ClpB family.</text>
</comment>
<dbReference type="OrthoDB" id="47330at2759"/>
<dbReference type="FunCoup" id="A0A0D2ADH8">
    <property type="interactions" value="475"/>
</dbReference>
<dbReference type="Pfam" id="PF07724">
    <property type="entry name" value="AAA_2"/>
    <property type="match status" value="1"/>
</dbReference>
<evidence type="ECO:0000256" key="2">
    <source>
        <dbReference type="ARBA" id="ARBA00022737"/>
    </source>
</evidence>
<evidence type="ECO:0000256" key="6">
    <source>
        <dbReference type="PROSITE-ProRule" id="PRU01251"/>
    </source>
</evidence>
<keyword evidence="2 6" id="KW-0677">Repeat</keyword>
<evidence type="ECO:0000256" key="7">
    <source>
        <dbReference type="RuleBase" id="RU004432"/>
    </source>
</evidence>
<dbReference type="GO" id="GO:0051087">
    <property type="term" value="F:protein-folding chaperone binding"/>
    <property type="evidence" value="ECO:0007669"/>
    <property type="project" value="TreeGrafter"/>
</dbReference>
<dbReference type="PROSITE" id="PS00871">
    <property type="entry name" value="CLPAB_2"/>
    <property type="match status" value="1"/>
</dbReference>
<dbReference type="SUPFAM" id="SSF52540">
    <property type="entry name" value="P-loop containing nucleoside triphosphate hydrolases"/>
    <property type="match status" value="2"/>
</dbReference>
<evidence type="ECO:0000256" key="1">
    <source>
        <dbReference type="ARBA" id="ARBA00008675"/>
    </source>
</evidence>
<dbReference type="GO" id="GO:0042026">
    <property type="term" value="P:protein refolding"/>
    <property type="evidence" value="ECO:0007669"/>
    <property type="project" value="TreeGrafter"/>
</dbReference>
<evidence type="ECO:0000256" key="8">
    <source>
        <dbReference type="SAM" id="Coils"/>
    </source>
</evidence>
<dbReference type="FunFam" id="3.40.50.300:FF:000120">
    <property type="entry name" value="ATP-dependent chaperone ClpB"/>
    <property type="match status" value="1"/>
</dbReference>
<dbReference type="HOGENOM" id="CLU_005070_4_0_1"/>
<dbReference type="InterPro" id="IPR028299">
    <property type="entry name" value="ClpA/B_CS2"/>
</dbReference>
<evidence type="ECO:0000256" key="4">
    <source>
        <dbReference type="ARBA" id="ARBA00022840"/>
    </source>
</evidence>
<dbReference type="InterPro" id="IPR036628">
    <property type="entry name" value="Clp_N_dom_sf"/>
</dbReference>
<dbReference type="InParanoid" id="A0A0D2ADH8"/>
<dbReference type="RefSeq" id="XP_016214867.1">
    <property type="nucleotide sequence ID" value="XM_016357463.1"/>
</dbReference>
<dbReference type="InterPro" id="IPR041546">
    <property type="entry name" value="ClpA/ClpB_AAA_lid"/>
</dbReference>
<dbReference type="Pfam" id="PF00004">
    <property type="entry name" value="AAA"/>
    <property type="match status" value="1"/>
</dbReference>
<dbReference type="InterPro" id="IPR018368">
    <property type="entry name" value="ClpA/B_CS1"/>
</dbReference>
<feature type="domain" description="Clp R" evidence="10">
    <location>
        <begin position="1"/>
        <end position="161"/>
    </location>
</feature>
<dbReference type="SMART" id="SM00382">
    <property type="entry name" value="AAA"/>
    <property type="match status" value="2"/>
</dbReference>
<dbReference type="PANTHER" id="PTHR11638">
    <property type="entry name" value="ATP-DEPENDENT CLP PROTEASE"/>
    <property type="match status" value="1"/>
</dbReference>
<dbReference type="Proteomes" id="UP000053259">
    <property type="component" value="Unassembled WGS sequence"/>
</dbReference>
<feature type="coiled-coil region" evidence="8">
    <location>
        <begin position="430"/>
        <end position="544"/>
    </location>
</feature>
<dbReference type="InterPro" id="IPR027417">
    <property type="entry name" value="P-loop_NTPase"/>
</dbReference>
<keyword evidence="8" id="KW-0175">Coiled coil</keyword>
<gene>
    <name evidence="11" type="ORF">PV09_04157</name>
</gene>
<dbReference type="GO" id="GO:0051082">
    <property type="term" value="F:unfolded protein binding"/>
    <property type="evidence" value="ECO:0007669"/>
    <property type="project" value="TreeGrafter"/>
</dbReference>
<feature type="compositionally biased region" description="Acidic residues" evidence="9">
    <location>
        <begin position="897"/>
        <end position="926"/>
    </location>
</feature>
<name>A0A0D2ADH8_9PEZI</name>
<organism evidence="11 12">
    <name type="scientific">Verruconis gallopava</name>
    <dbReference type="NCBI Taxonomy" id="253628"/>
    <lineage>
        <taxon>Eukaryota</taxon>
        <taxon>Fungi</taxon>
        <taxon>Dikarya</taxon>
        <taxon>Ascomycota</taxon>
        <taxon>Pezizomycotina</taxon>
        <taxon>Dothideomycetes</taxon>
        <taxon>Pleosporomycetidae</taxon>
        <taxon>Venturiales</taxon>
        <taxon>Sympoventuriaceae</taxon>
        <taxon>Verruconis</taxon>
    </lineage>
</organism>
<dbReference type="Pfam" id="PF10431">
    <property type="entry name" value="ClpB_D2-small"/>
    <property type="match status" value="1"/>
</dbReference>
<dbReference type="InterPro" id="IPR003959">
    <property type="entry name" value="ATPase_AAA_core"/>
</dbReference>
<dbReference type="PROSITE" id="PS51903">
    <property type="entry name" value="CLP_R"/>
    <property type="match status" value="1"/>
</dbReference>
<dbReference type="GO" id="GO:0043335">
    <property type="term" value="P:protein unfolding"/>
    <property type="evidence" value="ECO:0007669"/>
    <property type="project" value="TreeGrafter"/>
</dbReference>
<protein>
    <submittedName>
        <fullName evidence="11">Hsp98-like protein</fullName>
    </submittedName>
</protein>
<dbReference type="FunFam" id="3.40.50.300:FF:000025">
    <property type="entry name" value="ATP-dependent Clp protease subunit"/>
    <property type="match status" value="1"/>
</dbReference>
<dbReference type="InterPro" id="IPR050130">
    <property type="entry name" value="ClpA_ClpB"/>
</dbReference>
<evidence type="ECO:0000259" key="10">
    <source>
        <dbReference type="PROSITE" id="PS51903"/>
    </source>
</evidence>
<dbReference type="GO" id="GO:0016887">
    <property type="term" value="F:ATP hydrolysis activity"/>
    <property type="evidence" value="ECO:0007669"/>
    <property type="project" value="InterPro"/>
</dbReference>
<dbReference type="InterPro" id="IPR001270">
    <property type="entry name" value="ClpA/B"/>
</dbReference>
<dbReference type="InterPro" id="IPR004176">
    <property type="entry name" value="Clp_R_N"/>
</dbReference>
<dbReference type="GO" id="GO:0070370">
    <property type="term" value="P:cellular heat acclimation"/>
    <property type="evidence" value="ECO:0007669"/>
    <property type="project" value="TreeGrafter"/>
</dbReference>
<dbReference type="Pfam" id="PF17871">
    <property type="entry name" value="AAA_lid_9"/>
    <property type="match status" value="1"/>
</dbReference>
<dbReference type="STRING" id="253628.A0A0D2ADH8"/>
<accession>A0A0D2ADH8</accession>
<dbReference type="EMBL" id="KN847539">
    <property type="protein sequence ID" value="KIW04998.1"/>
    <property type="molecule type" value="Genomic_DNA"/>
</dbReference>
<evidence type="ECO:0000256" key="3">
    <source>
        <dbReference type="ARBA" id="ARBA00022741"/>
    </source>
</evidence>
<dbReference type="PANTHER" id="PTHR11638:SF18">
    <property type="entry name" value="HEAT SHOCK PROTEIN 104"/>
    <property type="match status" value="1"/>
</dbReference>
<keyword evidence="4 7" id="KW-0067">ATP-binding</keyword>
<dbReference type="Gene3D" id="3.40.50.300">
    <property type="entry name" value="P-loop containing nucleotide triphosphate hydrolases"/>
    <property type="match status" value="3"/>
</dbReference>
<dbReference type="CDD" id="cd00009">
    <property type="entry name" value="AAA"/>
    <property type="match status" value="1"/>
</dbReference>
<dbReference type="SUPFAM" id="SSF81923">
    <property type="entry name" value="Double Clp-N motif"/>
    <property type="match status" value="1"/>
</dbReference>
<feature type="region of interest" description="Disordered" evidence="9">
    <location>
        <begin position="891"/>
        <end position="926"/>
    </location>
</feature>
<dbReference type="FunFam" id="3.40.50.300:FF:000010">
    <property type="entry name" value="Chaperone clpB 1, putative"/>
    <property type="match status" value="1"/>
</dbReference>
<dbReference type="InterPro" id="IPR003593">
    <property type="entry name" value="AAA+_ATPase"/>
</dbReference>
<dbReference type="GeneID" id="27312130"/>
<dbReference type="Pfam" id="PF02861">
    <property type="entry name" value="Clp_N"/>
    <property type="match status" value="2"/>
</dbReference>
<keyword evidence="5 7" id="KW-0143">Chaperone</keyword>
<sequence>MNSKLEFTDKAQQALVNASELAQQYQHSQISPVHLAVVLYEPPPDLSRDQQNGPQQEESLFKQIIQRSHGDTQAFDRSLKKALVRQPSQDPPPEQIPVSPAFSKILRQANELRATQKDSYIAIDHLIQALVQDPSIQKSLTEANIPKTKLIDEAIQQIRGNRRVDSKTADAEAEHENLKKFTIDMTAMAREGKIDPVIGREEEIRRVIRILSRRTKNNPVLIGEPGVGKTTVVEGLALRIVNADVPANLAQCKLLSLDVGALVAGSKYRGEFEERMKGVLKEIEEAKEMIVLFVDEIHLLMGAGSSGEGGMDAANLLKPMLARGQLHCIGATTLGEYRKYIEKDQAFERRFQQVLVKEPTVSETISILRGLKERYEAHHGVTILDGALVTAATLAARYLTQRRLPDSAVDLIDEAAAAVRVARDSQPEVIDHLERRLRQLQIEIHALEREKDEASQKRLAEAKAEAANVEEDLKPLREKYEQEKARTHEIQEAKQKLDQLKIKLADAERVNDFATASDLQYYAIPDIQQKINRLEKEKQAQEIEMAARRGSVNDQPLVTDAVGPDQINEIVARWTGIPVTRLKTTEKEKLLQMERVLGETVVGQAEAVKAVSNAIRLQRSGLANPNQPPSFLFCGPSGTGKTLLTKALAEFLFDDPKAMIRFDMSEYQERHSLSRMIGAPPGYVGHDAGGQLTEALRRRPFSILLFDEVEKAAKEVLTVLLQLMDDGRITDGQGRVVDAKNCIVVMTSNLGAEYLSRPNLPSGKIDPTTKEMVMNALRNYFLPEFLNRISSIVIFNRLTKKEIRRIVDVRMAEIQKRLAANGRNITIQITDDVKDYLGSAGYSPAYGARPLARLIEKEVLNRMAVLILRGAIRDGETARVVLENGHISVLPNHSDTDMENSDSEMYDEEDALAELEDQDGSMELYD</sequence>
<evidence type="ECO:0000256" key="5">
    <source>
        <dbReference type="ARBA" id="ARBA00023186"/>
    </source>
</evidence>
<dbReference type="GO" id="GO:0005829">
    <property type="term" value="C:cytosol"/>
    <property type="evidence" value="ECO:0007669"/>
    <property type="project" value="TreeGrafter"/>
</dbReference>
<evidence type="ECO:0000313" key="12">
    <source>
        <dbReference type="Proteomes" id="UP000053259"/>
    </source>
</evidence>
<dbReference type="GO" id="GO:0005524">
    <property type="term" value="F:ATP binding"/>
    <property type="evidence" value="ECO:0007669"/>
    <property type="project" value="UniProtKB-KW"/>
</dbReference>
<dbReference type="CDD" id="cd19499">
    <property type="entry name" value="RecA-like_ClpB_Hsp104-like"/>
    <property type="match status" value="1"/>
</dbReference>
<dbReference type="VEuPathDB" id="FungiDB:PV09_04157"/>
<dbReference type="PROSITE" id="PS00870">
    <property type="entry name" value="CLPAB_1"/>
    <property type="match status" value="1"/>
</dbReference>
<dbReference type="PRINTS" id="PR00300">
    <property type="entry name" value="CLPPROTEASEA"/>
</dbReference>
<evidence type="ECO:0000256" key="9">
    <source>
        <dbReference type="SAM" id="MobiDB-lite"/>
    </source>
</evidence>